<dbReference type="EMBL" id="CP030850">
    <property type="protein sequence ID" value="AXE19470.1"/>
    <property type="molecule type" value="Genomic_DNA"/>
</dbReference>
<dbReference type="KEGG" id="run:DR864_17830"/>
<evidence type="ECO:0008006" key="3">
    <source>
        <dbReference type="Google" id="ProtNLM"/>
    </source>
</evidence>
<gene>
    <name evidence="1" type="ORF">DR864_17830</name>
</gene>
<organism evidence="1 2">
    <name type="scientific">Runella rosea</name>
    <dbReference type="NCBI Taxonomy" id="2259595"/>
    <lineage>
        <taxon>Bacteria</taxon>
        <taxon>Pseudomonadati</taxon>
        <taxon>Bacteroidota</taxon>
        <taxon>Cytophagia</taxon>
        <taxon>Cytophagales</taxon>
        <taxon>Spirosomataceae</taxon>
        <taxon>Runella</taxon>
    </lineage>
</organism>
<dbReference type="InterPro" id="IPR017853">
    <property type="entry name" value="GH"/>
</dbReference>
<dbReference type="OrthoDB" id="2571943at2"/>
<dbReference type="RefSeq" id="WP_114068242.1">
    <property type="nucleotide sequence ID" value="NZ_CP030850.1"/>
</dbReference>
<proteinExistence type="predicted"/>
<evidence type="ECO:0000313" key="1">
    <source>
        <dbReference type="EMBL" id="AXE19470.1"/>
    </source>
</evidence>
<reference evidence="1 2" key="1">
    <citation type="submission" date="2018-07" db="EMBL/GenBank/DDBJ databases">
        <title>Genome sequencing of Runella.</title>
        <authorList>
            <person name="Baek M.-G."/>
            <person name="Yi H."/>
        </authorList>
    </citation>
    <scope>NUCLEOTIDE SEQUENCE [LARGE SCALE GENOMIC DNA]</scope>
    <source>
        <strain evidence="1 2">HYN0085</strain>
    </source>
</reference>
<dbReference type="Gene3D" id="3.20.20.80">
    <property type="entry name" value="Glycosidases"/>
    <property type="match status" value="1"/>
</dbReference>
<evidence type="ECO:0000313" key="2">
    <source>
        <dbReference type="Proteomes" id="UP000251993"/>
    </source>
</evidence>
<keyword evidence="2" id="KW-1185">Reference proteome</keyword>
<dbReference type="SUPFAM" id="SSF51445">
    <property type="entry name" value="(Trans)glycosidases"/>
    <property type="match status" value="1"/>
</dbReference>
<accession>A0A344TLE9</accession>
<sequence>MKLLRILLVLHFPVFLFAQTPLRRSESFFGLHFDFHAVLEDTLIGKTLTDRMIDSLLQKVKPDFIQVDCKGHSGVTSYPTKVGHTPKRFEKDILRLFRDVTKRHGVALYLHYSGVWDNEAVKHHPHWARINAEGKRDDKKTSLWSAYSDSLLIPQLKEMSDYGVDGVWIDGDCWATEPDYCAAAVEEFRKSTGIQEIPKKKTDPNYSQWLEFHRTVFRRYVRKYTDALHLYNPRFQVASNWSFSAMMPEPVDINVDFLSGDTEPLNGANQSAFQARCLAPQGKPWDLMSWSFGYGWDDQVFSAKSATQLSQEAAQVISMGGGYQAYWTQHRDGSLKTYAYGTMADLAKFCRERQPFCQNTKPIPQVGLLYSNTGYKSEITTVYNTGDGRQNSMIGTLNALLYSQLPTEILQEHHLLGHTKEYPVIVIPEWKKINEQLKNELVEYARQGGNLVVVGSETVKIFEKELGVILNSTTQAIPFWGFDNLITGTKATYRPFQLLSGTQPFGQWYSQEDTRFAQGPLATIASLGKGKIAGVYFNFGEQHYKRETYVGRDFLGKLVKELFQPNVEVNGSKLVNVALNQKNGTTYVNLINMAGNHANKSIHANDEIPPLYNLQVSIKTPRRPRQVMLQPENKPLPFAYKNGRAVFIISKLAIHSIAEIKL</sequence>
<dbReference type="Proteomes" id="UP000251993">
    <property type="component" value="Chromosome"/>
</dbReference>
<dbReference type="InterPro" id="IPR029062">
    <property type="entry name" value="Class_I_gatase-like"/>
</dbReference>
<dbReference type="AlphaFoldDB" id="A0A344TLE9"/>
<dbReference type="Gene3D" id="3.40.50.880">
    <property type="match status" value="1"/>
</dbReference>
<protein>
    <recommendedName>
        <fullName evidence="3">Beta-galactosidase trimerisation domain-containing protein</fullName>
    </recommendedName>
</protein>
<name>A0A344TLE9_9BACT</name>